<evidence type="ECO:0000256" key="3">
    <source>
        <dbReference type="ARBA" id="ARBA00012899"/>
    </source>
</evidence>
<dbReference type="EMBL" id="BSYO01000025">
    <property type="protein sequence ID" value="GMH23178.1"/>
    <property type="molecule type" value="Genomic_DNA"/>
</dbReference>
<protein>
    <recommendedName>
        <fullName evidence="3">UMP kinase</fullName>
        <ecNumber evidence="3">2.7.4.22</ecNumber>
    </recommendedName>
    <alternativeName>
        <fullName evidence="5">Uridine monophosphate kinase</fullName>
    </alternativeName>
</protein>
<sequence length="563" mass="60529">MASCDDVFSLLGNDQHHHHHNNHNAATSHLHNHPHHHHHQHPQFTPHRYLTKPSPIAQPVAGIVSDGSSPNKIPVRAEADAIDYASGNAGFCSHDVNPFSAESDPNPFEDDSDPNRIDNSQNDNKRTDRDELSDGGVSCNFKKPKRAACGVLGVGGGGGGDGSVVGNATSGGGEYRKDREEWSDSAIECLLEAYTEKYNQLNRGNLRGRDWEEVATIVSDRCENQAKTVEQCKNKVDNLKKRYKLERHRMTSGGILSSHWPWFKKMEAIAGNSLPGKAASEEGKFGSGAGGSSGRQQKRCNMAPASPLGQINNIKSKSMSTPRWQRVVFKISGSALAGSGPDNIDPKVSLLIAREVATACRMGVQVAIAVGGRNFFCGDAWINATGSDRYTAYQIGMMASVMNSLLLQSALEKMGVQTRVQTAFSLPEIGEPYNRQRAIRHLEKGRVVIFGGLGAGTGDSIFSTDVTAALRATDIHASAVLKGTNGNGVYDSNSGNNNITFEHISFRELASGAATSMDMMALTFCEENGIPVVVFNLLVPGNISRALCGEQVGTLIDETGMVS</sequence>
<dbReference type="PANTHER" id="PTHR42833">
    <property type="entry name" value="URIDYLATE KINASE"/>
    <property type="match status" value="1"/>
</dbReference>
<dbReference type="FunFam" id="1.10.10.60:FF:000238">
    <property type="entry name" value="Aspartate/glutamate/uridylate kinase family protein"/>
    <property type="match status" value="1"/>
</dbReference>
<dbReference type="SUPFAM" id="SSF53633">
    <property type="entry name" value="Carbamate kinase-like"/>
    <property type="match status" value="1"/>
</dbReference>
<name>A0AAD3T3Z5_NEPGR</name>
<evidence type="ECO:0000256" key="4">
    <source>
        <dbReference type="ARBA" id="ARBA00022975"/>
    </source>
</evidence>
<evidence type="ECO:0000313" key="10">
    <source>
        <dbReference type="EMBL" id="GMH23178.1"/>
    </source>
</evidence>
<keyword evidence="6" id="KW-0175">Coiled coil</keyword>
<feature type="compositionally biased region" description="Basic residues" evidence="7">
    <location>
        <begin position="30"/>
        <end position="41"/>
    </location>
</feature>
<dbReference type="FunFam" id="3.40.1160.10:FF:000028">
    <property type="entry name" value="Uridylate kinase isoform A"/>
    <property type="match status" value="1"/>
</dbReference>
<reference evidence="10" key="1">
    <citation type="submission" date="2023-05" db="EMBL/GenBank/DDBJ databases">
        <title>Nepenthes gracilis genome sequencing.</title>
        <authorList>
            <person name="Fukushima K."/>
        </authorList>
    </citation>
    <scope>NUCLEOTIDE SEQUENCE</scope>
    <source>
        <strain evidence="10">SING2019-196</strain>
    </source>
</reference>
<feature type="region of interest" description="Disordered" evidence="7">
    <location>
        <begin position="277"/>
        <end position="306"/>
    </location>
</feature>
<dbReference type="Gene3D" id="1.10.10.60">
    <property type="entry name" value="Homeodomain-like"/>
    <property type="match status" value="1"/>
</dbReference>
<dbReference type="GO" id="GO:0033862">
    <property type="term" value="F:UMP kinase activity"/>
    <property type="evidence" value="ECO:0007669"/>
    <property type="project" value="UniProtKB-EC"/>
</dbReference>
<proteinExistence type="inferred from homology"/>
<feature type="coiled-coil region" evidence="6">
    <location>
        <begin position="222"/>
        <end position="249"/>
    </location>
</feature>
<dbReference type="GO" id="GO:0005737">
    <property type="term" value="C:cytoplasm"/>
    <property type="evidence" value="ECO:0007669"/>
    <property type="project" value="InterPro"/>
</dbReference>
<dbReference type="CDD" id="cd04254">
    <property type="entry name" value="AAK_UMPK-PyrH-Ec"/>
    <property type="match status" value="1"/>
</dbReference>
<feature type="domain" description="Myb/SANT-like DNA-binding" evidence="9">
    <location>
        <begin position="179"/>
        <end position="269"/>
    </location>
</feature>
<dbReference type="InterPro" id="IPR015963">
    <property type="entry name" value="Uridylate_kinase_bac"/>
</dbReference>
<comment type="pathway">
    <text evidence="1">Pyrimidine metabolism; CTP biosynthesis via de novo pathway; UDP from UMP (UMPK route): step 1/1.</text>
</comment>
<dbReference type="InterPro" id="IPR001048">
    <property type="entry name" value="Asp/Glu/Uridylate_kinase"/>
</dbReference>
<dbReference type="InterPro" id="IPR036393">
    <property type="entry name" value="AceGlu_kinase-like_sf"/>
</dbReference>
<evidence type="ECO:0000256" key="7">
    <source>
        <dbReference type="SAM" id="MobiDB-lite"/>
    </source>
</evidence>
<comment type="similarity">
    <text evidence="2">Belongs to the UMP kinase family.</text>
</comment>
<organism evidence="10 11">
    <name type="scientific">Nepenthes gracilis</name>
    <name type="common">Slender pitcher plant</name>
    <dbReference type="NCBI Taxonomy" id="150966"/>
    <lineage>
        <taxon>Eukaryota</taxon>
        <taxon>Viridiplantae</taxon>
        <taxon>Streptophyta</taxon>
        <taxon>Embryophyta</taxon>
        <taxon>Tracheophyta</taxon>
        <taxon>Spermatophyta</taxon>
        <taxon>Magnoliopsida</taxon>
        <taxon>eudicotyledons</taxon>
        <taxon>Gunneridae</taxon>
        <taxon>Pentapetalae</taxon>
        <taxon>Caryophyllales</taxon>
        <taxon>Nepenthaceae</taxon>
        <taxon>Nepenthes</taxon>
    </lineage>
</organism>
<dbReference type="PANTHER" id="PTHR42833:SF1">
    <property type="entry name" value="UMP KINASE"/>
    <property type="match status" value="1"/>
</dbReference>
<evidence type="ECO:0000256" key="6">
    <source>
        <dbReference type="SAM" id="Coils"/>
    </source>
</evidence>
<evidence type="ECO:0000313" key="11">
    <source>
        <dbReference type="Proteomes" id="UP001279734"/>
    </source>
</evidence>
<evidence type="ECO:0000256" key="2">
    <source>
        <dbReference type="ARBA" id="ARBA00007614"/>
    </source>
</evidence>
<evidence type="ECO:0000259" key="8">
    <source>
        <dbReference type="Pfam" id="PF00696"/>
    </source>
</evidence>
<evidence type="ECO:0000256" key="5">
    <source>
        <dbReference type="ARBA" id="ARBA00032092"/>
    </source>
</evidence>
<feature type="domain" description="Aspartate/glutamate/uridylate kinase" evidence="8">
    <location>
        <begin position="326"/>
        <end position="536"/>
    </location>
</feature>
<feature type="region of interest" description="Disordered" evidence="7">
    <location>
        <begin position="15"/>
        <end position="53"/>
    </location>
</feature>
<dbReference type="Gene3D" id="3.40.1160.10">
    <property type="entry name" value="Acetylglutamate kinase-like"/>
    <property type="match status" value="1"/>
</dbReference>
<gene>
    <name evidence="10" type="ORF">Nepgr_025021</name>
</gene>
<dbReference type="Pfam" id="PF00696">
    <property type="entry name" value="AA_kinase"/>
    <property type="match status" value="1"/>
</dbReference>
<dbReference type="InterPro" id="IPR044822">
    <property type="entry name" value="Myb_DNA-bind_4"/>
</dbReference>
<feature type="region of interest" description="Disordered" evidence="7">
    <location>
        <begin position="95"/>
        <end position="137"/>
    </location>
</feature>
<feature type="compositionally biased region" description="Basic and acidic residues" evidence="7">
    <location>
        <begin position="123"/>
        <end position="132"/>
    </location>
</feature>
<dbReference type="Pfam" id="PF13837">
    <property type="entry name" value="Myb_DNA-bind_4"/>
    <property type="match status" value="1"/>
</dbReference>
<comment type="caution">
    <text evidence="10">The sequence shown here is derived from an EMBL/GenBank/DDBJ whole genome shotgun (WGS) entry which is preliminary data.</text>
</comment>
<evidence type="ECO:0000256" key="1">
    <source>
        <dbReference type="ARBA" id="ARBA00004791"/>
    </source>
</evidence>
<dbReference type="SMART" id="SM00595">
    <property type="entry name" value="MADF"/>
    <property type="match status" value="1"/>
</dbReference>
<dbReference type="Proteomes" id="UP001279734">
    <property type="component" value="Unassembled WGS sequence"/>
</dbReference>
<dbReference type="AlphaFoldDB" id="A0AAD3T3Z5"/>
<keyword evidence="4" id="KW-0665">Pyrimidine biosynthesis</keyword>
<dbReference type="EC" id="2.7.4.22" evidence="3"/>
<accession>A0AAD3T3Z5</accession>
<dbReference type="GO" id="GO:0006225">
    <property type="term" value="P:UDP biosynthetic process"/>
    <property type="evidence" value="ECO:0007669"/>
    <property type="project" value="TreeGrafter"/>
</dbReference>
<evidence type="ECO:0000259" key="9">
    <source>
        <dbReference type="Pfam" id="PF13837"/>
    </source>
</evidence>
<keyword evidence="11" id="KW-1185">Reference proteome</keyword>